<dbReference type="AlphaFoldDB" id="A0A0A9BKY3"/>
<sequence length="30" mass="3385">MHLLHIGGSHCSHHNILSIVGFIKYTDILK</sequence>
<name>A0A0A9BKY3_ARUDO</name>
<reference evidence="1" key="2">
    <citation type="journal article" date="2015" name="Data Brief">
        <title>Shoot transcriptome of the giant reed, Arundo donax.</title>
        <authorList>
            <person name="Barrero R.A."/>
            <person name="Guerrero F.D."/>
            <person name="Moolhuijzen P."/>
            <person name="Goolsby J.A."/>
            <person name="Tidwell J."/>
            <person name="Bellgard S.E."/>
            <person name="Bellgard M.I."/>
        </authorList>
    </citation>
    <scope>NUCLEOTIDE SEQUENCE</scope>
    <source>
        <tissue evidence="1">Shoot tissue taken approximately 20 cm above the soil surface</tissue>
    </source>
</reference>
<accession>A0A0A9BKY3</accession>
<dbReference type="EMBL" id="GBRH01236005">
    <property type="protein sequence ID" value="JAD61890.1"/>
    <property type="molecule type" value="Transcribed_RNA"/>
</dbReference>
<reference evidence="1" key="1">
    <citation type="submission" date="2014-09" db="EMBL/GenBank/DDBJ databases">
        <authorList>
            <person name="Magalhaes I.L.F."/>
            <person name="Oliveira U."/>
            <person name="Santos F.R."/>
            <person name="Vidigal T.H.D.A."/>
            <person name="Brescovit A.D."/>
            <person name="Santos A.J."/>
        </authorList>
    </citation>
    <scope>NUCLEOTIDE SEQUENCE</scope>
    <source>
        <tissue evidence="1">Shoot tissue taken approximately 20 cm above the soil surface</tissue>
    </source>
</reference>
<protein>
    <submittedName>
        <fullName evidence="1">Uncharacterized protein</fullName>
    </submittedName>
</protein>
<proteinExistence type="predicted"/>
<evidence type="ECO:0000313" key="1">
    <source>
        <dbReference type="EMBL" id="JAD61890.1"/>
    </source>
</evidence>
<organism evidence="1">
    <name type="scientific">Arundo donax</name>
    <name type="common">Giant reed</name>
    <name type="synonym">Donax arundinaceus</name>
    <dbReference type="NCBI Taxonomy" id="35708"/>
    <lineage>
        <taxon>Eukaryota</taxon>
        <taxon>Viridiplantae</taxon>
        <taxon>Streptophyta</taxon>
        <taxon>Embryophyta</taxon>
        <taxon>Tracheophyta</taxon>
        <taxon>Spermatophyta</taxon>
        <taxon>Magnoliopsida</taxon>
        <taxon>Liliopsida</taxon>
        <taxon>Poales</taxon>
        <taxon>Poaceae</taxon>
        <taxon>PACMAD clade</taxon>
        <taxon>Arundinoideae</taxon>
        <taxon>Arundineae</taxon>
        <taxon>Arundo</taxon>
    </lineage>
</organism>